<feature type="region of interest" description="Disordered" evidence="1">
    <location>
        <begin position="44"/>
        <end position="92"/>
    </location>
</feature>
<sequence length="189" mass="20204">MPVTPLDDHSQQRRQIFFPVVIATVLLTIISMIGGYLLSERRRTLPKPTSTSTTSVSTSTSTTASAESSSTSVGLPTDGPCPAHTQDEAKAAGADGEVSKVFKAVTDKSVVWICQDEAGRLFYHGNKGGEGAEWVEGVTALFLTDVEKLSDGGFRAVANSDNTVFLVNRERLVIRKSSGKEEVQEVVGN</sequence>
<keyword evidence="4" id="KW-1185">Reference proteome</keyword>
<evidence type="ECO:0000313" key="4">
    <source>
        <dbReference type="Proteomes" id="UP000198415"/>
    </source>
</evidence>
<protein>
    <submittedName>
        <fullName evidence="3">Uncharacterized protein</fullName>
    </submittedName>
</protein>
<gene>
    <name evidence="3" type="ORF">SAMN06264365_10966</name>
</gene>
<feature type="transmembrane region" description="Helical" evidence="2">
    <location>
        <begin position="16"/>
        <end position="38"/>
    </location>
</feature>
<keyword evidence="2" id="KW-0472">Membrane</keyword>
<keyword evidence="2" id="KW-0812">Transmembrane</keyword>
<keyword evidence="2" id="KW-1133">Transmembrane helix</keyword>
<dbReference type="Proteomes" id="UP000198415">
    <property type="component" value="Unassembled WGS sequence"/>
</dbReference>
<dbReference type="EMBL" id="FZNR01000009">
    <property type="protein sequence ID" value="SNS04722.1"/>
    <property type="molecule type" value="Genomic_DNA"/>
</dbReference>
<evidence type="ECO:0000256" key="1">
    <source>
        <dbReference type="SAM" id="MobiDB-lite"/>
    </source>
</evidence>
<feature type="compositionally biased region" description="Low complexity" evidence="1">
    <location>
        <begin position="49"/>
        <end position="73"/>
    </location>
</feature>
<dbReference type="AlphaFoldDB" id="A0A239BAU7"/>
<organism evidence="3 4">
    <name type="scientific">Actinoplanes regularis</name>
    <dbReference type="NCBI Taxonomy" id="52697"/>
    <lineage>
        <taxon>Bacteria</taxon>
        <taxon>Bacillati</taxon>
        <taxon>Actinomycetota</taxon>
        <taxon>Actinomycetes</taxon>
        <taxon>Micromonosporales</taxon>
        <taxon>Micromonosporaceae</taxon>
        <taxon>Actinoplanes</taxon>
    </lineage>
</organism>
<name>A0A239BAU7_9ACTN</name>
<evidence type="ECO:0000313" key="3">
    <source>
        <dbReference type="EMBL" id="SNS04722.1"/>
    </source>
</evidence>
<proteinExistence type="predicted"/>
<accession>A0A239BAU7</accession>
<reference evidence="3 4" key="1">
    <citation type="submission" date="2017-06" db="EMBL/GenBank/DDBJ databases">
        <authorList>
            <person name="Kim H.J."/>
            <person name="Triplett B.A."/>
        </authorList>
    </citation>
    <scope>NUCLEOTIDE SEQUENCE [LARGE SCALE GENOMIC DNA]</scope>
    <source>
        <strain evidence="3 4">DSM 43151</strain>
    </source>
</reference>
<evidence type="ECO:0000256" key="2">
    <source>
        <dbReference type="SAM" id="Phobius"/>
    </source>
</evidence>